<dbReference type="OrthoDB" id="5486471at2"/>
<evidence type="ECO:0000313" key="18">
    <source>
        <dbReference type="EMBL" id="TLE01621.1"/>
    </source>
</evidence>
<evidence type="ECO:0000259" key="16">
    <source>
        <dbReference type="Pfam" id="PF07687"/>
    </source>
</evidence>
<dbReference type="InterPro" id="IPR036264">
    <property type="entry name" value="Bact_exopeptidase_dim_dom"/>
</dbReference>
<name>A0A099TVN2_9HELI</name>
<keyword evidence="9 17" id="KW-0378">Hydrolase</keyword>
<evidence type="ECO:0000256" key="9">
    <source>
        <dbReference type="ARBA" id="ARBA00022801"/>
    </source>
</evidence>
<keyword evidence="8" id="KW-0479">Metal-binding</keyword>
<accession>A0A099TVN2</accession>
<dbReference type="SUPFAM" id="SSF53187">
    <property type="entry name" value="Zn-dependent exopeptidases"/>
    <property type="match status" value="1"/>
</dbReference>
<evidence type="ECO:0000256" key="15">
    <source>
        <dbReference type="NCBIfam" id="TIGR01246"/>
    </source>
</evidence>
<keyword evidence="20" id="KW-1185">Reference proteome</keyword>
<dbReference type="GO" id="GO:0046872">
    <property type="term" value="F:metal ion binding"/>
    <property type="evidence" value="ECO:0007669"/>
    <property type="project" value="UniProtKB-KW"/>
</dbReference>
<dbReference type="InterPro" id="IPR002933">
    <property type="entry name" value="Peptidase_M20"/>
</dbReference>
<evidence type="ECO:0000256" key="8">
    <source>
        <dbReference type="ARBA" id="ARBA00022723"/>
    </source>
</evidence>
<dbReference type="InterPro" id="IPR050072">
    <property type="entry name" value="Peptidase_M20A"/>
</dbReference>
<dbReference type="UniPathway" id="UPA00034">
    <property type="reaction ID" value="UER00021"/>
</dbReference>
<comment type="similarity">
    <text evidence="3">Belongs to the peptidase M20A family. DapE subfamily.</text>
</comment>
<comment type="catalytic activity">
    <reaction evidence="14">
        <text>N-succinyl-(2S,6S)-2,6-diaminopimelate + H2O = (2S,6S)-2,6-diaminopimelate + succinate</text>
        <dbReference type="Rhea" id="RHEA:22608"/>
        <dbReference type="ChEBI" id="CHEBI:15377"/>
        <dbReference type="ChEBI" id="CHEBI:30031"/>
        <dbReference type="ChEBI" id="CHEBI:57609"/>
        <dbReference type="ChEBI" id="CHEBI:58087"/>
        <dbReference type="EC" id="3.5.1.18"/>
    </reaction>
</comment>
<dbReference type="Pfam" id="PF01546">
    <property type="entry name" value="Peptidase_M20"/>
    <property type="match status" value="1"/>
</dbReference>
<protein>
    <recommendedName>
        <fullName evidence="6 15">Succinyl-diaminopimelate desuccinylase</fullName>
        <ecNumber evidence="5 15">3.5.1.18</ecNumber>
    </recommendedName>
</protein>
<comment type="cofactor">
    <cofactor evidence="1">
        <name>Zn(2+)</name>
        <dbReference type="ChEBI" id="CHEBI:29105"/>
    </cofactor>
</comment>
<dbReference type="EC" id="3.5.1.18" evidence="5 15"/>
<dbReference type="Proteomes" id="UP000029922">
    <property type="component" value="Unassembled WGS sequence"/>
</dbReference>
<evidence type="ECO:0000256" key="1">
    <source>
        <dbReference type="ARBA" id="ARBA00001947"/>
    </source>
</evidence>
<dbReference type="RefSeq" id="WP_034559306.1">
    <property type="nucleotide sequence ID" value="NZ_FZML01000010.1"/>
</dbReference>
<keyword evidence="12" id="KW-0457">Lysine biosynthesis</keyword>
<evidence type="ECO:0000256" key="12">
    <source>
        <dbReference type="ARBA" id="ARBA00023154"/>
    </source>
</evidence>
<dbReference type="InterPro" id="IPR005941">
    <property type="entry name" value="DapE_proteobac"/>
</dbReference>
<evidence type="ECO:0000313" key="20">
    <source>
        <dbReference type="Proteomes" id="UP000255139"/>
    </source>
</evidence>
<dbReference type="AlphaFoldDB" id="A0A099TVN2"/>
<keyword evidence="13" id="KW-0170">Cobalt</keyword>
<reference evidence="18 19" key="1">
    <citation type="journal article" date="2014" name="Genome Announc.">
        <title>Draft genome sequences of eight enterohepatic helicobacter species isolated from both laboratory and wild rodents.</title>
        <authorList>
            <person name="Sheh A."/>
            <person name="Shen Z."/>
            <person name="Fox J.G."/>
        </authorList>
    </citation>
    <scope>NUCLEOTIDE SEQUENCE [LARGE SCALE GENOMIC DNA]</scope>
    <source>
        <strain evidence="18 19">ST1</strain>
    </source>
</reference>
<dbReference type="NCBIfam" id="TIGR01246">
    <property type="entry name" value="dapE_proteo"/>
    <property type="match status" value="1"/>
</dbReference>
<sequence length="405" mass="44950">MTSTTNALDITKKLISYPTITPLELNIYEYIKGLLPDFEALHIDKDGVKNLFLYKIPTHLESKSFNRDILHLCFAGHIDVVPPGGEWNEHSNKALNNKNNANHWRFNPFTPTISDGYLYGRGAQDMKSGVACFISAIKEFLTKDNKQDFIISILLTSDEEGEAIHGSKYALEILKSKNLMPTHCIVAEPTSNNIAGDIIKVGRRGSINGKIYISGKQGHVAYPSKCINPIELLGDRLGKLAGVNLDSGTKEFEPSKLVITDIRAGIETVNVTPNDMRIMFNVRNSTKTSLDSLRSYIEGVLSGLPYTLELRQSAQGFLTTDKKFIDILESSILDSNKFDVIDVTRSTSGGTSDARFFSAHGIGVAEIGVCNDRIHAINERVKLKDIERLNIIFFNVLCNFGKIIH</sequence>
<evidence type="ECO:0000256" key="2">
    <source>
        <dbReference type="ARBA" id="ARBA00005130"/>
    </source>
</evidence>
<dbReference type="PANTHER" id="PTHR43808:SF31">
    <property type="entry name" value="N-ACETYL-L-CITRULLINE DEACETYLASE"/>
    <property type="match status" value="1"/>
</dbReference>
<evidence type="ECO:0000256" key="14">
    <source>
        <dbReference type="ARBA" id="ARBA00051301"/>
    </source>
</evidence>
<dbReference type="PROSITE" id="PS00759">
    <property type="entry name" value="ARGE_DAPE_CPG2_2"/>
    <property type="match status" value="1"/>
</dbReference>
<dbReference type="GO" id="GO:0019877">
    <property type="term" value="P:diaminopimelate biosynthetic process"/>
    <property type="evidence" value="ECO:0007669"/>
    <property type="project" value="UniProtKB-KW"/>
</dbReference>
<dbReference type="GO" id="GO:0009014">
    <property type="term" value="F:succinyl-diaminopimelate desuccinylase activity"/>
    <property type="evidence" value="ECO:0007669"/>
    <property type="project" value="UniProtKB-UniRule"/>
</dbReference>
<feature type="domain" description="Peptidase M20 dimerisation" evidence="16">
    <location>
        <begin position="201"/>
        <end position="302"/>
    </location>
</feature>
<dbReference type="STRING" id="216.LS73_09170"/>
<dbReference type="GO" id="GO:0009089">
    <property type="term" value="P:lysine biosynthetic process via diaminopimelate"/>
    <property type="evidence" value="ECO:0007669"/>
    <property type="project" value="UniProtKB-UniRule"/>
</dbReference>
<evidence type="ECO:0000313" key="19">
    <source>
        <dbReference type="Proteomes" id="UP000029922"/>
    </source>
</evidence>
<evidence type="ECO:0000256" key="7">
    <source>
        <dbReference type="ARBA" id="ARBA00022605"/>
    </source>
</evidence>
<evidence type="ECO:0000256" key="6">
    <source>
        <dbReference type="ARBA" id="ARBA00022391"/>
    </source>
</evidence>
<keyword evidence="11" id="KW-0220">Diaminopimelate biosynthesis</keyword>
<evidence type="ECO:0000256" key="10">
    <source>
        <dbReference type="ARBA" id="ARBA00022833"/>
    </source>
</evidence>
<evidence type="ECO:0000313" key="17">
    <source>
        <dbReference type="EMBL" id="STQ86238.1"/>
    </source>
</evidence>
<dbReference type="EMBL" id="UGJE01000002">
    <property type="protein sequence ID" value="STQ86238.1"/>
    <property type="molecule type" value="Genomic_DNA"/>
</dbReference>
<dbReference type="InterPro" id="IPR001261">
    <property type="entry name" value="ArgE/DapE_CS"/>
</dbReference>
<comment type="pathway">
    <text evidence="2">Amino-acid biosynthesis; L-lysine biosynthesis via DAP pathway; LL-2,6-diaminopimelate from (S)-tetrahydrodipicolinate (succinylase route): step 3/3.</text>
</comment>
<proteinExistence type="inferred from homology"/>
<dbReference type="GO" id="GO:0006526">
    <property type="term" value="P:L-arginine biosynthetic process"/>
    <property type="evidence" value="ECO:0007669"/>
    <property type="project" value="TreeGrafter"/>
</dbReference>
<dbReference type="EMBL" id="JRPD02000001">
    <property type="protein sequence ID" value="TLE01621.1"/>
    <property type="molecule type" value="Genomic_DNA"/>
</dbReference>
<dbReference type="NCBIfam" id="NF009557">
    <property type="entry name" value="PRK13009.1"/>
    <property type="match status" value="1"/>
</dbReference>
<dbReference type="GO" id="GO:0008777">
    <property type="term" value="F:acetylornithine deacetylase activity"/>
    <property type="evidence" value="ECO:0007669"/>
    <property type="project" value="TreeGrafter"/>
</dbReference>
<organism evidence="17 20">
    <name type="scientific">Helicobacter muridarum</name>
    <dbReference type="NCBI Taxonomy" id="216"/>
    <lineage>
        <taxon>Bacteria</taxon>
        <taxon>Pseudomonadati</taxon>
        <taxon>Campylobacterota</taxon>
        <taxon>Epsilonproteobacteria</taxon>
        <taxon>Campylobacterales</taxon>
        <taxon>Helicobacteraceae</taxon>
        <taxon>Helicobacter</taxon>
    </lineage>
</organism>
<dbReference type="InterPro" id="IPR011650">
    <property type="entry name" value="Peptidase_M20_dimer"/>
</dbReference>
<keyword evidence="10" id="KW-0862">Zinc</keyword>
<dbReference type="Gene3D" id="3.40.630.10">
    <property type="entry name" value="Zn peptidases"/>
    <property type="match status" value="2"/>
</dbReference>
<evidence type="ECO:0000256" key="4">
    <source>
        <dbReference type="ARBA" id="ARBA00011738"/>
    </source>
</evidence>
<dbReference type="Proteomes" id="UP000255139">
    <property type="component" value="Unassembled WGS sequence"/>
</dbReference>
<evidence type="ECO:0000256" key="5">
    <source>
        <dbReference type="ARBA" id="ARBA00011921"/>
    </source>
</evidence>
<gene>
    <name evidence="17" type="primary">dapE</name>
    <name evidence="18" type="ORF">LS73_000310</name>
    <name evidence="17" type="ORF">NCTC12714_01042</name>
</gene>
<dbReference type="SUPFAM" id="SSF55031">
    <property type="entry name" value="Bacterial exopeptidase dimerisation domain"/>
    <property type="match status" value="1"/>
</dbReference>
<keyword evidence="7" id="KW-0028">Amino-acid biosynthesis</keyword>
<reference evidence="17 20" key="2">
    <citation type="submission" date="2018-06" db="EMBL/GenBank/DDBJ databases">
        <authorList>
            <consortium name="Pathogen Informatics"/>
            <person name="Doyle S."/>
        </authorList>
    </citation>
    <scope>NUCLEOTIDE SEQUENCE [LARGE SCALE GENOMIC DNA]</scope>
    <source>
        <strain evidence="17 20">NCTC12714</strain>
    </source>
</reference>
<evidence type="ECO:0000256" key="13">
    <source>
        <dbReference type="ARBA" id="ARBA00023285"/>
    </source>
</evidence>
<dbReference type="Pfam" id="PF07687">
    <property type="entry name" value="M20_dimer"/>
    <property type="match status" value="1"/>
</dbReference>
<evidence type="ECO:0000256" key="3">
    <source>
        <dbReference type="ARBA" id="ARBA00006746"/>
    </source>
</evidence>
<comment type="subunit">
    <text evidence="4">Homodimer.</text>
</comment>
<dbReference type="PANTHER" id="PTHR43808">
    <property type="entry name" value="ACETYLORNITHINE DEACETYLASE"/>
    <property type="match status" value="1"/>
</dbReference>
<evidence type="ECO:0000256" key="11">
    <source>
        <dbReference type="ARBA" id="ARBA00022915"/>
    </source>
</evidence>